<dbReference type="InterPro" id="IPR000253">
    <property type="entry name" value="FHA_dom"/>
</dbReference>
<dbReference type="InterPro" id="IPR008984">
    <property type="entry name" value="SMAD_FHA_dom_sf"/>
</dbReference>
<feature type="domain" description="FHA" evidence="1">
    <location>
        <begin position="23"/>
        <end position="80"/>
    </location>
</feature>
<dbReference type="PROSITE" id="PS50006">
    <property type="entry name" value="FHA_DOMAIN"/>
    <property type="match status" value="1"/>
</dbReference>
<dbReference type="InterPro" id="IPR050923">
    <property type="entry name" value="Cell_Proc_Reg/RNA_Proc"/>
</dbReference>
<organism evidence="2">
    <name type="scientific">hydrothermal vent metagenome</name>
    <dbReference type="NCBI Taxonomy" id="652676"/>
    <lineage>
        <taxon>unclassified sequences</taxon>
        <taxon>metagenomes</taxon>
        <taxon>ecological metagenomes</taxon>
    </lineage>
</organism>
<dbReference type="SMART" id="SM00240">
    <property type="entry name" value="FHA"/>
    <property type="match status" value="1"/>
</dbReference>
<dbReference type="PANTHER" id="PTHR23308">
    <property type="entry name" value="NUCLEAR INHIBITOR OF PROTEIN PHOSPHATASE-1"/>
    <property type="match status" value="1"/>
</dbReference>
<accession>A0A3B1AN66</accession>
<evidence type="ECO:0000313" key="2">
    <source>
        <dbReference type="EMBL" id="VAX00808.1"/>
    </source>
</evidence>
<dbReference type="Pfam" id="PF00498">
    <property type="entry name" value="FHA"/>
    <property type="match status" value="1"/>
</dbReference>
<dbReference type="Gene3D" id="2.60.200.20">
    <property type="match status" value="1"/>
</dbReference>
<proteinExistence type="predicted"/>
<sequence>MAALIQFASGAPGIKYALDKRHTLIGRTAQVNDICLPCSFVSKHHAIIMLVESTVNPGTFDTYIEDLNSKNHTYVNEESITRVMLEDGDIVRIGRNTMKYDSSGVVPELEALEVDLELPTLSDTQSQSQTWNFSRRLSLITSEEE</sequence>
<protein>
    <recommendedName>
        <fullName evidence="1">FHA domain-containing protein</fullName>
    </recommendedName>
</protein>
<evidence type="ECO:0000259" key="1">
    <source>
        <dbReference type="PROSITE" id="PS50006"/>
    </source>
</evidence>
<dbReference type="AlphaFoldDB" id="A0A3B1AN66"/>
<dbReference type="SUPFAM" id="SSF49879">
    <property type="entry name" value="SMAD/FHA domain"/>
    <property type="match status" value="1"/>
</dbReference>
<dbReference type="EMBL" id="UOFR01000079">
    <property type="protein sequence ID" value="VAX00808.1"/>
    <property type="molecule type" value="Genomic_DNA"/>
</dbReference>
<dbReference type="CDD" id="cd00060">
    <property type="entry name" value="FHA"/>
    <property type="match status" value="1"/>
</dbReference>
<reference evidence="2" key="1">
    <citation type="submission" date="2018-06" db="EMBL/GenBank/DDBJ databases">
        <authorList>
            <person name="Zhirakovskaya E."/>
        </authorList>
    </citation>
    <scope>NUCLEOTIDE SEQUENCE</scope>
</reference>
<gene>
    <name evidence="2" type="ORF">MNBD_GAMMA21-2283</name>
</gene>
<name>A0A3B1AN66_9ZZZZ</name>